<feature type="domain" description="Peptidase A1" evidence="7">
    <location>
        <begin position="144"/>
        <end position="477"/>
    </location>
</feature>
<keyword evidence="6" id="KW-0812">Transmembrane</keyword>
<comment type="similarity">
    <text evidence="1 4">Belongs to the peptidase A1 family.</text>
</comment>
<feature type="compositionally biased region" description="Low complexity" evidence="5">
    <location>
        <begin position="1"/>
        <end position="14"/>
    </location>
</feature>
<feature type="region of interest" description="Disordered" evidence="5">
    <location>
        <begin position="1"/>
        <end position="47"/>
    </location>
</feature>
<dbReference type="Pfam" id="PF00026">
    <property type="entry name" value="Asp"/>
    <property type="match status" value="1"/>
</dbReference>
<evidence type="ECO:0000256" key="3">
    <source>
        <dbReference type="PIRSR" id="PIRSR601461-1"/>
    </source>
</evidence>
<sequence>MPRVSSSSSSSSSSFLGTSPITTGRRPAAWMAPPPTRRPRRPRTRSARRHAIRWLAPIVVLYVCVASWLPAAHAAVASPDPDAPAVYHTIALSRRTDSDATFDALADELHQDAEIDPTHGRRRLRRRHMATAPLALTSTTIFSYLGKLAVGTPAQTISDVLFDTGSWLAWVAGGQGSAIFDTTRSSSLRPSNIAFPTQSYVDGTVVSGTFANDTVSIAGTPISANAAIFGVATGLSGSLANATAGIVGMGFTPPAALLANASPNAGNTAPTLLDSFIAKGALSSRYFAFWTDETDAGGALDLGALDTAKYSGPIEWLPVSKLGGYAVYWQVVMNALRIADASDSRTTVNANAVLDTGTSLTIIPAALAEKINTALGFDLVSNADGQYMYAQYCNELPASKPTLTITLAAVDFAIPQSVYAWESKTTKTSSGRAICFSAIVGKELSNESASGNAGSSRASAASARATGAAATGTTTAARAGAVTTASSAGNRATAVRSSTTPAAPTVARSNVSLGGARLVNVPLAYEPTYANTTAAEPPSSGLFGIKVSGMTSAASGVPVARITTLDAAPTIIVGMAILRYFYLAYDYNTASPRIGLAVADRRVDAGGRLVDGAQAGTGTGRAPDATSRATARRGPGSAALAYTATTLLCGIGWWLGVL</sequence>
<organism evidence="8 9">
    <name type="scientific">Caulochytrium protostelioides</name>
    <dbReference type="NCBI Taxonomy" id="1555241"/>
    <lineage>
        <taxon>Eukaryota</taxon>
        <taxon>Fungi</taxon>
        <taxon>Fungi incertae sedis</taxon>
        <taxon>Chytridiomycota</taxon>
        <taxon>Chytridiomycota incertae sedis</taxon>
        <taxon>Chytridiomycetes</taxon>
        <taxon>Caulochytriales</taxon>
        <taxon>Caulochytriaceae</taxon>
        <taxon>Caulochytrium</taxon>
    </lineage>
</organism>
<evidence type="ECO:0000256" key="2">
    <source>
        <dbReference type="ARBA" id="ARBA00022750"/>
    </source>
</evidence>
<name>A0A4P9XB00_9FUNG</name>
<dbReference type="PANTHER" id="PTHR47966:SF51">
    <property type="entry name" value="BETA-SITE APP-CLEAVING ENZYME, ISOFORM A-RELATED"/>
    <property type="match status" value="1"/>
</dbReference>
<dbReference type="GO" id="GO:0004190">
    <property type="term" value="F:aspartic-type endopeptidase activity"/>
    <property type="evidence" value="ECO:0007669"/>
    <property type="project" value="UniProtKB-KW"/>
</dbReference>
<dbReference type="InterPro" id="IPR033121">
    <property type="entry name" value="PEPTIDASE_A1"/>
</dbReference>
<dbReference type="InterPro" id="IPR021109">
    <property type="entry name" value="Peptidase_aspartic_dom_sf"/>
</dbReference>
<dbReference type="PROSITE" id="PS00141">
    <property type="entry name" value="ASP_PROTEASE"/>
    <property type="match status" value="1"/>
</dbReference>
<dbReference type="InterPro" id="IPR034164">
    <property type="entry name" value="Pepsin-like_dom"/>
</dbReference>
<reference evidence="9" key="1">
    <citation type="journal article" date="2018" name="Nat. Microbiol.">
        <title>Leveraging single-cell genomics to expand the fungal tree of life.</title>
        <authorList>
            <person name="Ahrendt S.R."/>
            <person name="Quandt C.A."/>
            <person name="Ciobanu D."/>
            <person name="Clum A."/>
            <person name="Salamov A."/>
            <person name="Andreopoulos B."/>
            <person name="Cheng J.F."/>
            <person name="Woyke T."/>
            <person name="Pelin A."/>
            <person name="Henrissat B."/>
            <person name="Reynolds N.K."/>
            <person name="Benny G.L."/>
            <person name="Smith M.E."/>
            <person name="James T.Y."/>
            <person name="Grigoriev I.V."/>
        </authorList>
    </citation>
    <scope>NUCLEOTIDE SEQUENCE [LARGE SCALE GENOMIC DNA]</scope>
    <source>
        <strain evidence="9">ATCC 52028</strain>
    </source>
</reference>
<feature type="compositionally biased region" description="Basic residues" evidence="5">
    <location>
        <begin position="37"/>
        <end position="47"/>
    </location>
</feature>
<dbReference type="OrthoDB" id="15189at2759"/>
<feature type="active site" evidence="3">
    <location>
        <position position="163"/>
    </location>
</feature>
<dbReference type="CDD" id="cd05471">
    <property type="entry name" value="pepsin_like"/>
    <property type="match status" value="1"/>
</dbReference>
<evidence type="ECO:0000313" key="8">
    <source>
        <dbReference type="EMBL" id="RKP02536.1"/>
    </source>
</evidence>
<keyword evidence="4" id="KW-0645">Protease</keyword>
<keyword evidence="6" id="KW-0472">Membrane</keyword>
<evidence type="ECO:0000259" key="7">
    <source>
        <dbReference type="PROSITE" id="PS51767"/>
    </source>
</evidence>
<keyword evidence="2 4" id="KW-0064">Aspartyl protease</keyword>
<evidence type="ECO:0000256" key="6">
    <source>
        <dbReference type="SAM" id="Phobius"/>
    </source>
</evidence>
<dbReference type="AlphaFoldDB" id="A0A4P9XB00"/>
<proteinExistence type="inferred from homology"/>
<dbReference type="PRINTS" id="PR00792">
    <property type="entry name" value="PEPSIN"/>
</dbReference>
<feature type="transmembrane region" description="Helical" evidence="6">
    <location>
        <begin position="51"/>
        <end position="69"/>
    </location>
</feature>
<dbReference type="InterPro" id="IPR001969">
    <property type="entry name" value="Aspartic_peptidase_AS"/>
</dbReference>
<feature type="region of interest" description="Disordered" evidence="5">
    <location>
        <begin position="610"/>
        <end position="631"/>
    </location>
</feature>
<dbReference type="Proteomes" id="UP000274922">
    <property type="component" value="Unassembled WGS sequence"/>
</dbReference>
<evidence type="ECO:0000313" key="9">
    <source>
        <dbReference type="Proteomes" id="UP000274922"/>
    </source>
</evidence>
<keyword evidence="6" id="KW-1133">Transmembrane helix</keyword>
<dbReference type="GO" id="GO:0006508">
    <property type="term" value="P:proteolysis"/>
    <property type="evidence" value="ECO:0007669"/>
    <property type="project" value="UniProtKB-KW"/>
</dbReference>
<dbReference type="EMBL" id="ML014141">
    <property type="protein sequence ID" value="RKP02536.1"/>
    <property type="molecule type" value="Genomic_DNA"/>
</dbReference>
<keyword evidence="4" id="KW-0378">Hydrolase</keyword>
<dbReference type="SUPFAM" id="SSF50630">
    <property type="entry name" value="Acid proteases"/>
    <property type="match status" value="1"/>
</dbReference>
<protein>
    <recommendedName>
        <fullName evidence="7">Peptidase A1 domain-containing protein</fullName>
    </recommendedName>
</protein>
<dbReference type="STRING" id="1555241.A0A4P9XB00"/>
<dbReference type="InterPro" id="IPR001461">
    <property type="entry name" value="Aspartic_peptidase_A1"/>
</dbReference>
<dbReference type="PANTHER" id="PTHR47966">
    <property type="entry name" value="BETA-SITE APP-CLEAVING ENZYME, ISOFORM A-RELATED"/>
    <property type="match status" value="1"/>
</dbReference>
<accession>A0A4P9XB00</accession>
<feature type="transmembrane region" description="Helical" evidence="6">
    <location>
        <begin position="638"/>
        <end position="656"/>
    </location>
</feature>
<feature type="active site" evidence="3">
    <location>
        <position position="355"/>
    </location>
</feature>
<gene>
    <name evidence="8" type="ORF">CXG81DRAFT_24823</name>
</gene>
<feature type="transmembrane region" description="Helical" evidence="6">
    <location>
        <begin position="567"/>
        <end position="585"/>
    </location>
</feature>
<dbReference type="PROSITE" id="PS51767">
    <property type="entry name" value="PEPTIDASE_A1"/>
    <property type="match status" value="1"/>
</dbReference>
<evidence type="ECO:0000256" key="5">
    <source>
        <dbReference type="SAM" id="MobiDB-lite"/>
    </source>
</evidence>
<dbReference type="Gene3D" id="2.40.70.10">
    <property type="entry name" value="Acid Proteases"/>
    <property type="match status" value="2"/>
</dbReference>
<evidence type="ECO:0000256" key="4">
    <source>
        <dbReference type="RuleBase" id="RU000454"/>
    </source>
</evidence>
<evidence type="ECO:0000256" key="1">
    <source>
        <dbReference type="ARBA" id="ARBA00007447"/>
    </source>
</evidence>
<keyword evidence="9" id="KW-1185">Reference proteome</keyword>